<feature type="region of interest" description="Disordered" evidence="1">
    <location>
        <begin position="1"/>
        <end position="56"/>
    </location>
</feature>
<dbReference type="Gene3D" id="1.20.1260.10">
    <property type="match status" value="1"/>
</dbReference>
<dbReference type="PANTHER" id="PTHR36933">
    <property type="entry name" value="SLL0788 PROTEIN"/>
    <property type="match status" value="1"/>
</dbReference>
<dbReference type="eggNOG" id="COG3544">
    <property type="taxonomic scope" value="Bacteria"/>
</dbReference>
<dbReference type="STRING" id="1385521.N803_11440"/>
<comment type="caution">
    <text evidence="3">The sequence shown here is derived from an EMBL/GenBank/DDBJ whole genome shotgun (WGS) entry which is preliminary data.</text>
</comment>
<sequence>MAALASGCTGDGEEPLPATTAPTASGPVLQPGRPGEPNATLSGSAAAPITTPTTRPGDAKFYQDMIVHHAQAIVMVETALPRLSDTQVKALADRMQAEQKPEILAMKTWLEEHKQTVPPQATNPRLGDHDHAGMPGMATEAQLAELGRASGVEADRLFLTLMTAHHQGALTMVGEHAKLPADEFVEEMANDINVTQSKQIQQMQAMLARLS</sequence>
<dbReference type="Proteomes" id="UP000030011">
    <property type="component" value="Unassembled WGS sequence"/>
</dbReference>
<feature type="domain" description="DUF305" evidence="2">
    <location>
        <begin position="58"/>
        <end position="207"/>
    </location>
</feature>
<dbReference type="AlphaFoldDB" id="A0A0A0JKP1"/>
<protein>
    <recommendedName>
        <fullName evidence="2">DUF305 domain-containing protein</fullName>
    </recommendedName>
</protein>
<gene>
    <name evidence="3" type="ORF">N803_11440</name>
</gene>
<proteinExistence type="predicted"/>
<accession>A0A0A0JKP1</accession>
<keyword evidence="4" id="KW-1185">Reference proteome</keyword>
<evidence type="ECO:0000313" key="3">
    <source>
        <dbReference type="EMBL" id="KGN37663.1"/>
    </source>
</evidence>
<dbReference type="InterPro" id="IPR012347">
    <property type="entry name" value="Ferritin-like"/>
</dbReference>
<dbReference type="EMBL" id="AVPK01000004">
    <property type="protein sequence ID" value="KGN37663.1"/>
    <property type="molecule type" value="Genomic_DNA"/>
</dbReference>
<feature type="compositionally biased region" description="Low complexity" evidence="1">
    <location>
        <begin position="45"/>
        <end position="56"/>
    </location>
</feature>
<evidence type="ECO:0000259" key="2">
    <source>
        <dbReference type="Pfam" id="PF03713"/>
    </source>
</evidence>
<organism evidence="3 4">
    <name type="scientific">Knoellia subterranea KCTC 19937</name>
    <dbReference type="NCBI Taxonomy" id="1385521"/>
    <lineage>
        <taxon>Bacteria</taxon>
        <taxon>Bacillati</taxon>
        <taxon>Actinomycetota</taxon>
        <taxon>Actinomycetes</taxon>
        <taxon>Micrococcales</taxon>
        <taxon>Intrasporangiaceae</taxon>
        <taxon>Knoellia</taxon>
    </lineage>
</organism>
<evidence type="ECO:0000256" key="1">
    <source>
        <dbReference type="SAM" id="MobiDB-lite"/>
    </source>
</evidence>
<dbReference type="Pfam" id="PF03713">
    <property type="entry name" value="DUF305"/>
    <property type="match status" value="1"/>
</dbReference>
<reference evidence="3 4" key="1">
    <citation type="submission" date="2013-08" db="EMBL/GenBank/DDBJ databases">
        <title>The genome sequence of Knoellia subterranea.</title>
        <authorList>
            <person name="Zhu W."/>
            <person name="Wang G."/>
        </authorList>
    </citation>
    <scope>NUCLEOTIDE SEQUENCE [LARGE SCALE GENOMIC DNA]</scope>
    <source>
        <strain evidence="3 4">KCTC 19937</strain>
    </source>
</reference>
<evidence type="ECO:0000313" key="4">
    <source>
        <dbReference type="Proteomes" id="UP000030011"/>
    </source>
</evidence>
<dbReference type="InterPro" id="IPR005183">
    <property type="entry name" value="DUF305_CopM-like"/>
</dbReference>
<name>A0A0A0JKP1_9MICO</name>
<dbReference type="PANTHER" id="PTHR36933:SF1">
    <property type="entry name" value="SLL0788 PROTEIN"/>
    <property type="match status" value="1"/>
</dbReference>